<dbReference type="EMBL" id="FMHY01000002">
    <property type="protein sequence ID" value="SCL62810.1"/>
    <property type="molecule type" value="Genomic_DNA"/>
</dbReference>
<name>A0A1C6VAC2_9ACTN</name>
<keyword evidence="1" id="KW-0812">Transmembrane</keyword>
<evidence type="ECO:0000313" key="4">
    <source>
        <dbReference type="Proteomes" id="UP000199696"/>
    </source>
</evidence>
<reference evidence="4" key="1">
    <citation type="submission" date="2016-06" db="EMBL/GenBank/DDBJ databases">
        <authorList>
            <person name="Varghese N."/>
            <person name="Submissions Spin"/>
        </authorList>
    </citation>
    <scope>NUCLEOTIDE SEQUENCE [LARGE SCALE GENOMIC DNA]</scope>
    <source>
        <strain evidence="4">DSM 44814</strain>
    </source>
</reference>
<protein>
    <submittedName>
        <fullName evidence="3">Uncharacterized protein</fullName>
    </submittedName>
</protein>
<dbReference type="RefSeq" id="WP_091122925.1">
    <property type="nucleotide sequence ID" value="NZ_FMHY01000002.1"/>
</dbReference>
<feature type="chain" id="PRO_5008748520" evidence="2">
    <location>
        <begin position="34"/>
        <end position="219"/>
    </location>
</feature>
<proteinExistence type="predicted"/>
<accession>A0A1C6VAC2</accession>
<keyword evidence="2" id="KW-0732">Signal</keyword>
<keyword evidence="1" id="KW-0472">Membrane</keyword>
<gene>
    <name evidence="3" type="ORF">GA0070604_4831</name>
</gene>
<keyword evidence="1" id="KW-1133">Transmembrane helix</keyword>
<evidence type="ECO:0000256" key="2">
    <source>
        <dbReference type="SAM" id="SignalP"/>
    </source>
</evidence>
<dbReference type="AlphaFoldDB" id="A0A1C6VAC2"/>
<feature type="signal peptide" evidence="2">
    <location>
        <begin position="1"/>
        <end position="33"/>
    </location>
</feature>
<organism evidence="3 4">
    <name type="scientific">Micromonospora eburnea</name>
    <dbReference type="NCBI Taxonomy" id="227316"/>
    <lineage>
        <taxon>Bacteria</taxon>
        <taxon>Bacillati</taxon>
        <taxon>Actinomycetota</taxon>
        <taxon>Actinomycetes</taxon>
        <taxon>Micromonosporales</taxon>
        <taxon>Micromonosporaceae</taxon>
        <taxon>Micromonospora</taxon>
    </lineage>
</organism>
<dbReference type="OrthoDB" id="3381546at2"/>
<dbReference type="Proteomes" id="UP000199696">
    <property type="component" value="Unassembled WGS sequence"/>
</dbReference>
<sequence length="219" mass="23157">MVRRVRRLLVAVAGTVMATVCALALAGPSAAHAAAPKPAVAGVDITGDQLDEPLRLRADTHPAEVTTVIDQVDWLGRTGQPRGPQAADLGPKYTVVVLAGDVPKNTYDLYPLAKGGPRIYRPAKQPDRSKTLAGWFFGRLNMSETLRAAGVPLERQFDTISGGVGGGQRVIPGDSLAPGQDLDATMNELQRLLLLNAGVMVVITVGLAGIALLVRRRTR</sequence>
<evidence type="ECO:0000313" key="3">
    <source>
        <dbReference type="EMBL" id="SCL62810.1"/>
    </source>
</evidence>
<evidence type="ECO:0000256" key="1">
    <source>
        <dbReference type="SAM" id="Phobius"/>
    </source>
</evidence>
<keyword evidence="4" id="KW-1185">Reference proteome</keyword>
<feature type="transmembrane region" description="Helical" evidence="1">
    <location>
        <begin position="192"/>
        <end position="214"/>
    </location>
</feature>